<dbReference type="PANTHER" id="PTHR47723">
    <property type="entry name" value="OS05G0353850 PROTEIN"/>
    <property type="match status" value="1"/>
</dbReference>
<accession>A0AAD4S2N7</accession>
<reference evidence="2" key="1">
    <citation type="submission" date="2022-04" db="EMBL/GenBank/DDBJ databases">
        <title>A functionally conserved STORR gene fusion in Papaver species that diverged 16.8 million years ago.</title>
        <authorList>
            <person name="Catania T."/>
        </authorList>
    </citation>
    <scope>NUCLEOTIDE SEQUENCE</scope>
    <source>
        <strain evidence="2">S-188037</strain>
    </source>
</reference>
<dbReference type="GO" id="GO:0004523">
    <property type="term" value="F:RNA-DNA hybrid ribonuclease activity"/>
    <property type="evidence" value="ECO:0007669"/>
    <property type="project" value="InterPro"/>
</dbReference>
<evidence type="ECO:0000313" key="3">
    <source>
        <dbReference type="Proteomes" id="UP001202328"/>
    </source>
</evidence>
<dbReference type="InterPro" id="IPR002156">
    <property type="entry name" value="RNaseH_domain"/>
</dbReference>
<dbReference type="InterPro" id="IPR053151">
    <property type="entry name" value="RNase_H-like"/>
</dbReference>
<dbReference type="InterPro" id="IPR044730">
    <property type="entry name" value="RNase_H-like_dom_plant"/>
</dbReference>
<dbReference type="Pfam" id="PF13456">
    <property type="entry name" value="RVT_3"/>
    <property type="match status" value="1"/>
</dbReference>
<dbReference type="GO" id="GO:0003676">
    <property type="term" value="F:nucleic acid binding"/>
    <property type="evidence" value="ECO:0007669"/>
    <property type="project" value="InterPro"/>
</dbReference>
<keyword evidence="3" id="KW-1185">Reference proteome</keyword>
<feature type="domain" description="RNase H type-1" evidence="1">
    <location>
        <begin position="10"/>
        <end position="93"/>
    </location>
</feature>
<dbReference type="InterPro" id="IPR012337">
    <property type="entry name" value="RNaseH-like_sf"/>
</dbReference>
<dbReference type="AlphaFoldDB" id="A0AAD4S2N7"/>
<dbReference type="Proteomes" id="UP001202328">
    <property type="component" value="Unassembled WGS sequence"/>
</dbReference>
<dbReference type="CDD" id="cd06222">
    <property type="entry name" value="RNase_H_like"/>
    <property type="match status" value="1"/>
</dbReference>
<feature type="non-terminal residue" evidence="2">
    <location>
        <position position="93"/>
    </location>
</feature>
<evidence type="ECO:0000259" key="1">
    <source>
        <dbReference type="PROSITE" id="PS50879"/>
    </source>
</evidence>
<dbReference type="SUPFAM" id="SSF53098">
    <property type="entry name" value="Ribonuclease H-like"/>
    <property type="match status" value="1"/>
</dbReference>
<sequence>MITVPWDCPPPNYVNLNTDGATNHLGFAGVGGVLRDDLGKFIAAYAQHIFRNNNNMAELRAIKEGLILAYNMRKKQLIVESDSTYVIILCEGK</sequence>
<name>A0AAD4S2N7_9MAGN</name>
<dbReference type="InterPro" id="IPR036397">
    <property type="entry name" value="RNaseH_sf"/>
</dbReference>
<protein>
    <recommendedName>
        <fullName evidence="1">RNase H type-1 domain-containing protein</fullName>
    </recommendedName>
</protein>
<evidence type="ECO:0000313" key="2">
    <source>
        <dbReference type="EMBL" id="KAI3857682.1"/>
    </source>
</evidence>
<gene>
    <name evidence="2" type="ORF">MKW98_028946</name>
</gene>
<dbReference type="EMBL" id="JAJJMB010014829">
    <property type="protein sequence ID" value="KAI3857682.1"/>
    <property type="molecule type" value="Genomic_DNA"/>
</dbReference>
<organism evidence="2 3">
    <name type="scientific">Papaver atlanticum</name>
    <dbReference type="NCBI Taxonomy" id="357466"/>
    <lineage>
        <taxon>Eukaryota</taxon>
        <taxon>Viridiplantae</taxon>
        <taxon>Streptophyta</taxon>
        <taxon>Embryophyta</taxon>
        <taxon>Tracheophyta</taxon>
        <taxon>Spermatophyta</taxon>
        <taxon>Magnoliopsida</taxon>
        <taxon>Ranunculales</taxon>
        <taxon>Papaveraceae</taxon>
        <taxon>Papaveroideae</taxon>
        <taxon>Papaver</taxon>
    </lineage>
</organism>
<comment type="caution">
    <text evidence="2">The sequence shown here is derived from an EMBL/GenBank/DDBJ whole genome shotgun (WGS) entry which is preliminary data.</text>
</comment>
<dbReference type="PANTHER" id="PTHR47723:SF19">
    <property type="entry name" value="POLYNUCLEOTIDYL TRANSFERASE, RIBONUCLEASE H-LIKE SUPERFAMILY PROTEIN"/>
    <property type="match status" value="1"/>
</dbReference>
<dbReference type="Gene3D" id="3.30.420.10">
    <property type="entry name" value="Ribonuclease H-like superfamily/Ribonuclease H"/>
    <property type="match status" value="1"/>
</dbReference>
<dbReference type="PROSITE" id="PS50879">
    <property type="entry name" value="RNASE_H_1"/>
    <property type="match status" value="1"/>
</dbReference>
<proteinExistence type="predicted"/>